<comment type="caution">
    <text evidence="1">The sequence shown here is derived from an EMBL/GenBank/DDBJ whole genome shotgun (WGS) entry which is preliminary data.</text>
</comment>
<keyword evidence="2" id="KW-1185">Reference proteome</keyword>
<accession>A0A327WKT2</accession>
<dbReference type="AlphaFoldDB" id="A0A327WKT2"/>
<name>A0A327WKT2_LARAB</name>
<proteinExistence type="predicted"/>
<sequence length="197" mass="22070">MYLRILDTPSGGLEAAEGEMNAGGITRLRLMPASRLMIELPDLIPTCPGLPDPYIDGRSIFQLEEGDFVDIDVIPKYASYSENLQTNPNGEYYQTQLQLVLPKDRPAVTAWIHRKRGIRWIALFRDRNGFNRLAGTQSHPLRMEVQGGTGTGDGQNARTLTFSANTPFPALYVESLESQDLFANTEFDFAFSFDFNT</sequence>
<evidence type="ECO:0000313" key="2">
    <source>
        <dbReference type="Proteomes" id="UP000248790"/>
    </source>
</evidence>
<evidence type="ECO:0000313" key="1">
    <source>
        <dbReference type="EMBL" id="RAJ92229.1"/>
    </source>
</evidence>
<dbReference type="OrthoDB" id="948275at2"/>
<dbReference type="Proteomes" id="UP000248790">
    <property type="component" value="Unassembled WGS sequence"/>
</dbReference>
<protein>
    <submittedName>
        <fullName evidence="1">Uncharacterized protein</fullName>
    </submittedName>
</protein>
<reference evidence="1 2" key="1">
    <citation type="submission" date="2018-06" db="EMBL/GenBank/DDBJ databases">
        <title>Genomic Encyclopedia of Archaeal and Bacterial Type Strains, Phase II (KMG-II): from individual species to whole genera.</title>
        <authorList>
            <person name="Goeker M."/>
        </authorList>
    </citation>
    <scope>NUCLEOTIDE SEQUENCE [LARGE SCALE GENOMIC DNA]</scope>
    <source>
        <strain evidence="1 2">DSM 21851</strain>
    </source>
</reference>
<dbReference type="RefSeq" id="WP_111631202.1">
    <property type="nucleotide sequence ID" value="NZ_QLMC01000008.1"/>
</dbReference>
<organism evidence="1 2">
    <name type="scientific">Larkinella arboricola</name>
    <dbReference type="NCBI Taxonomy" id="643671"/>
    <lineage>
        <taxon>Bacteria</taxon>
        <taxon>Pseudomonadati</taxon>
        <taxon>Bacteroidota</taxon>
        <taxon>Cytophagia</taxon>
        <taxon>Cytophagales</taxon>
        <taxon>Spirosomataceae</taxon>
        <taxon>Larkinella</taxon>
    </lineage>
</organism>
<dbReference type="EMBL" id="QLMC01000008">
    <property type="protein sequence ID" value="RAJ92229.1"/>
    <property type="molecule type" value="Genomic_DNA"/>
</dbReference>
<gene>
    <name evidence="1" type="ORF">LX87_05197</name>
</gene>